<dbReference type="GO" id="GO:0017003">
    <property type="term" value="P:protein-heme linkage"/>
    <property type="evidence" value="ECO:0007669"/>
    <property type="project" value="InterPro"/>
</dbReference>
<reference evidence="5 6" key="1">
    <citation type="submission" date="2019-07" db="EMBL/GenBank/DDBJ databases">
        <title>Whole genome shotgun sequence of Segetibacter aerophilus NBRC 106135.</title>
        <authorList>
            <person name="Hosoyama A."/>
            <person name="Uohara A."/>
            <person name="Ohji S."/>
            <person name="Ichikawa N."/>
        </authorList>
    </citation>
    <scope>NUCLEOTIDE SEQUENCE [LARGE SCALE GENOMIC DNA]</scope>
    <source>
        <strain evidence="5 6">NBRC 106135</strain>
    </source>
</reference>
<evidence type="ECO:0000313" key="6">
    <source>
        <dbReference type="Proteomes" id="UP000321513"/>
    </source>
</evidence>
<keyword evidence="2" id="KW-0349">Heme</keyword>
<dbReference type="RefSeq" id="WP_147204181.1">
    <property type="nucleotide sequence ID" value="NZ_BJYT01000009.1"/>
</dbReference>
<dbReference type="OrthoDB" id="1524250at2"/>
<organism evidence="5 6">
    <name type="scientific">Segetibacter aerophilus</name>
    <dbReference type="NCBI Taxonomy" id="670293"/>
    <lineage>
        <taxon>Bacteria</taxon>
        <taxon>Pseudomonadati</taxon>
        <taxon>Bacteroidota</taxon>
        <taxon>Chitinophagia</taxon>
        <taxon>Chitinophagales</taxon>
        <taxon>Chitinophagaceae</taxon>
        <taxon>Segetibacter</taxon>
    </lineage>
</organism>
<name>A0A512BDM1_9BACT</name>
<dbReference type="InterPro" id="IPR036127">
    <property type="entry name" value="CcmE-like_sf"/>
</dbReference>
<keyword evidence="3" id="KW-0201">Cytochrome c-type biogenesis</keyword>
<dbReference type="GO" id="GO:0020037">
    <property type="term" value="F:heme binding"/>
    <property type="evidence" value="ECO:0007669"/>
    <property type="project" value="InterPro"/>
</dbReference>
<evidence type="ECO:0000256" key="1">
    <source>
        <dbReference type="ARBA" id="ARBA00004370"/>
    </source>
</evidence>
<evidence type="ECO:0000313" key="5">
    <source>
        <dbReference type="EMBL" id="GEO10063.1"/>
    </source>
</evidence>
<evidence type="ECO:0000256" key="4">
    <source>
        <dbReference type="ARBA" id="ARBA00023136"/>
    </source>
</evidence>
<comment type="caution">
    <text evidence="5">The sequence shown here is derived from an EMBL/GenBank/DDBJ whole genome shotgun (WGS) entry which is preliminary data.</text>
</comment>
<sequence>MKKTHIILLVLIAAAIAVLISFMGDVTTYDTVTSAKEKPGKFVHLIAKVEKNSLNYDPVKDPNYLSFTAVDSIGNSIKVVYRNTKPTDMEKSERLVLKGRVEGDHFECRDILLKCPSKYKDDMNAAKKELGTAVNYETK</sequence>
<keyword evidence="2" id="KW-0479">Metal-binding</keyword>
<proteinExistence type="predicted"/>
<dbReference type="InterPro" id="IPR004329">
    <property type="entry name" value="CcmE"/>
</dbReference>
<dbReference type="Proteomes" id="UP000321513">
    <property type="component" value="Unassembled WGS sequence"/>
</dbReference>
<dbReference type="Pfam" id="PF03100">
    <property type="entry name" value="CcmE"/>
    <property type="match status" value="1"/>
</dbReference>
<dbReference type="GO" id="GO:0005886">
    <property type="term" value="C:plasma membrane"/>
    <property type="evidence" value="ECO:0007669"/>
    <property type="project" value="InterPro"/>
</dbReference>
<dbReference type="Gene3D" id="2.40.50.140">
    <property type="entry name" value="Nucleic acid-binding proteins"/>
    <property type="match status" value="1"/>
</dbReference>
<accession>A0A512BDM1</accession>
<protein>
    <submittedName>
        <fullName evidence="5">Cytochrome C biogenesis protein CcmE</fullName>
    </submittedName>
</protein>
<dbReference type="InterPro" id="IPR012340">
    <property type="entry name" value="NA-bd_OB-fold"/>
</dbReference>
<keyword evidence="2" id="KW-0408">Iron</keyword>
<comment type="subcellular location">
    <subcellularLocation>
        <location evidence="1">Membrane</location>
    </subcellularLocation>
</comment>
<evidence type="ECO:0000256" key="2">
    <source>
        <dbReference type="ARBA" id="ARBA00022617"/>
    </source>
</evidence>
<dbReference type="AlphaFoldDB" id="A0A512BDM1"/>
<gene>
    <name evidence="5" type="ORF">SAE01_25590</name>
</gene>
<evidence type="ECO:0000256" key="3">
    <source>
        <dbReference type="ARBA" id="ARBA00022748"/>
    </source>
</evidence>
<dbReference type="GO" id="GO:0017004">
    <property type="term" value="P:cytochrome complex assembly"/>
    <property type="evidence" value="ECO:0007669"/>
    <property type="project" value="UniProtKB-KW"/>
</dbReference>
<keyword evidence="6" id="KW-1185">Reference proteome</keyword>
<dbReference type="SUPFAM" id="SSF82093">
    <property type="entry name" value="Heme chaperone CcmE"/>
    <property type="match status" value="1"/>
</dbReference>
<dbReference type="EMBL" id="BJYT01000009">
    <property type="protein sequence ID" value="GEO10063.1"/>
    <property type="molecule type" value="Genomic_DNA"/>
</dbReference>
<keyword evidence="4" id="KW-0472">Membrane</keyword>